<keyword evidence="3 6" id="KW-0378">Hydrolase</keyword>
<feature type="active site" description="Proton acceptor" evidence="4">
    <location>
        <position position="394"/>
    </location>
</feature>
<feature type="active site" description="Nucleophile" evidence="4">
    <location>
        <position position="180"/>
    </location>
</feature>
<dbReference type="PRINTS" id="PR00412">
    <property type="entry name" value="EPOXHYDRLASE"/>
</dbReference>
<sequence>MTTPRKFEVSFDRQHVARMMQLVESSTLPDAPPFPEATWEEGIELPWLKQVKDKWIREFAIDEFERKLNRWPQYITRLEDEDVDLHFVHAKSARQDAIPLMLLHGWPGTFHDFHKVIEPLVNPPEDSSPAFHVVVPSIPGYAWSSHPRRSEFTFVDIGRIYHRLMNGVLGYDKYAVQGGDWGHFIARAMFRDRIIAAHIPVGHLNMYVGVPTSAKILQGLAALVPSFLHAIPGYTALTTALSNKAQSLVLSPTERRGVARSLEMFRSGIGYMQLQATKPLTIGYALNDSPLGLLAYIGEKFYAWSDPDTLDTTDLIETVALYYLTKSFYTSVFIYNRSNAVTQDVVYHPGRWPIDKRIALGFGSYPYEVTAAPKALLGGNSRLVQYKEHSKGGHFAALDAEKAFVDDLRELAVKNWVG</sequence>
<gene>
    <name evidence="6" type="ORF">AURDEDRAFT_93207</name>
</gene>
<dbReference type="GO" id="GO:0004301">
    <property type="term" value="F:epoxide hydrolase activity"/>
    <property type="evidence" value="ECO:0007669"/>
    <property type="project" value="TreeGrafter"/>
</dbReference>
<dbReference type="SUPFAM" id="SSF53474">
    <property type="entry name" value="alpha/beta-Hydrolases"/>
    <property type="match status" value="1"/>
</dbReference>
<dbReference type="OMA" id="FEQNRAY"/>
<evidence type="ECO:0000256" key="1">
    <source>
        <dbReference type="ARBA" id="ARBA00010088"/>
    </source>
</evidence>
<dbReference type="PANTHER" id="PTHR21661:SF35">
    <property type="entry name" value="EPOXIDE HYDROLASE"/>
    <property type="match status" value="1"/>
</dbReference>
<dbReference type="PANTHER" id="PTHR21661">
    <property type="entry name" value="EPOXIDE HYDROLASE 1-RELATED"/>
    <property type="match status" value="1"/>
</dbReference>
<accession>J0D820</accession>
<protein>
    <submittedName>
        <fullName evidence="6">Alpha/beta-hydrolase</fullName>
    </submittedName>
</protein>
<feature type="domain" description="Epoxide hydrolase N-terminal" evidence="5">
    <location>
        <begin position="5"/>
        <end position="113"/>
    </location>
</feature>
<name>J0D820_AURST</name>
<dbReference type="GO" id="GO:0097176">
    <property type="term" value="P:epoxide metabolic process"/>
    <property type="evidence" value="ECO:0007669"/>
    <property type="project" value="TreeGrafter"/>
</dbReference>
<reference evidence="7" key="1">
    <citation type="journal article" date="2012" name="Science">
        <title>The Paleozoic origin of enzymatic lignin decomposition reconstructed from 31 fungal genomes.</title>
        <authorList>
            <person name="Floudas D."/>
            <person name="Binder M."/>
            <person name="Riley R."/>
            <person name="Barry K."/>
            <person name="Blanchette R.A."/>
            <person name="Henrissat B."/>
            <person name="Martinez A.T."/>
            <person name="Otillar R."/>
            <person name="Spatafora J.W."/>
            <person name="Yadav J.S."/>
            <person name="Aerts A."/>
            <person name="Benoit I."/>
            <person name="Boyd A."/>
            <person name="Carlson A."/>
            <person name="Copeland A."/>
            <person name="Coutinho P.M."/>
            <person name="de Vries R.P."/>
            <person name="Ferreira P."/>
            <person name="Findley K."/>
            <person name="Foster B."/>
            <person name="Gaskell J."/>
            <person name="Glotzer D."/>
            <person name="Gorecki P."/>
            <person name="Heitman J."/>
            <person name="Hesse C."/>
            <person name="Hori C."/>
            <person name="Igarashi K."/>
            <person name="Jurgens J.A."/>
            <person name="Kallen N."/>
            <person name="Kersten P."/>
            <person name="Kohler A."/>
            <person name="Kuees U."/>
            <person name="Kumar T.K.A."/>
            <person name="Kuo A."/>
            <person name="LaButti K."/>
            <person name="Larrondo L.F."/>
            <person name="Lindquist E."/>
            <person name="Ling A."/>
            <person name="Lombard V."/>
            <person name="Lucas S."/>
            <person name="Lundell T."/>
            <person name="Martin R."/>
            <person name="McLaughlin D.J."/>
            <person name="Morgenstern I."/>
            <person name="Morin E."/>
            <person name="Murat C."/>
            <person name="Nagy L.G."/>
            <person name="Nolan M."/>
            <person name="Ohm R.A."/>
            <person name="Patyshakuliyeva A."/>
            <person name="Rokas A."/>
            <person name="Ruiz-Duenas F.J."/>
            <person name="Sabat G."/>
            <person name="Salamov A."/>
            <person name="Samejima M."/>
            <person name="Schmutz J."/>
            <person name="Slot J.C."/>
            <person name="St John F."/>
            <person name="Stenlid J."/>
            <person name="Sun H."/>
            <person name="Sun S."/>
            <person name="Syed K."/>
            <person name="Tsang A."/>
            <person name="Wiebenga A."/>
            <person name="Young D."/>
            <person name="Pisabarro A."/>
            <person name="Eastwood D.C."/>
            <person name="Martin F."/>
            <person name="Cullen D."/>
            <person name="Grigoriev I.V."/>
            <person name="Hibbett D.S."/>
        </authorList>
    </citation>
    <scope>NUCLEOTIDE SEQUENCE [LARGE SCALE GENOMIC DNA]</scope>
    <source>
        <strain evidence="7">TFB10046</strain>
    </source>
</reference>
<dbReference type="EMBL" id="JH687895">
    <property type="protein sequence ID" value="EJD35304.1"/>
    <property type="molecule type" value="Genomic_DNA"/>
</dbReference>
<feature type="active site" description="Proton donor" evidence="4">
    <location>
        <position position="335"/>
    </location>
</feature>
<dbReference type="KEGG" id="adl:AURDEDRAFT_93207"/>
<dbReference type="OrthoDB" id="7130006at2759"/>
<dbReference type="InterPro" id="IPR016292">
    <property type="entry name" value="Epoxide_hydrolase"/>
</dbReference>
<evidence type="ECO:0000256" key="2">
    <source>
        <dbReference type="ARBA" id="ARBA00022797"/>
    </source>
</evidence>
<keyword evidence="7" id="KW-1185">Reference proteome</keyword>
<dbReference type="InterPro" id="IPR029058">
    <property type="entry name" value="AB_hydrolase_fold"/>
</dbReference>
<dbReference type="PIRSF" id="PIRSF001112">
    <property type="entry name" value="Epoxide_hydrolase"/>
    <property type="match status" value="1"/>
</dbReference>
<evidence type="ECO:0000256" key="4">
    <source>
        <dbReference type="PIRSR" id="PIRSR001112-1"/>
    </source>
</evidence>
<dbReference type="InParanoid" id="J0D820"/>
<comment type="similarity">
    <text evidence="1">Belongs to the peptidase S33 family.</text>
</comment>
<dbReference type="Gene3D" id="3.40.50.1820">
    <property type="entry name" value="alpha/beta hydrolase"/>
    <property type="match status" value="1"/>
</dbReference>
<evidence type="ECO:0000313" key="7">
    <source>
        <dbReference type="Proteomes" id="UP000006514"/>
    </source>
</evidence>
<dbReference type="Pfam" id="PF06441">
    <property type="entry name" value="EHN"/>
    <property type="match status" value="1"/>
</dbReference>
<organism evidence="6 7">
    <name type="scientific">Auricularia subglabra (strain TFB-10046 / SS5)</name>
    <name type="common">White-rot fungus</name>
    <name type="synonym">Auricularia delicata (strain TFB10046)</name>
    <dbReference type="NCBI Taxonomy" id="717982"/>
    <lineage>
        <taxon>Eukaryota</taxon>
        <taxon>Fungi</taxon>
        <taxon>Dikarya</taxon>
        <taxon>Basidiomycota</taxon>
        <taxon>Agaricomycotina</taxon>
        <taxon>Agaricomycetes</taxon>
        <taxon>Auriculariales</taxon>
        <taxon>Auriculariaceae</taxon>
        <taxon>Auricularia</taxon>
    </lineage>
</organism>
<feature type="non-terminal residue" evidence="6">
    <location>
        <position position="1"/>
    </location>
</feature>
<keyword evidence="2" id="KW-0058">Aromatic hydrocarbons catabolism</keyword>
<dbReference type="eggNOG" id="KOG2565">
    <property type="taxonomic scope" value="Eukaryota"/>
</dbReference>
<dbReference type="Proteomes" id="UP000006514">
    <property type="component" value="Unassembled WGS sequence"/>
</dbReference>
<evidence type="ECO:0000259" key="5">
    <source>
        <dbReference type="Pfam" id="PF06441"/>
    </source>
</evidence>
<evidence type="ECO:0000256" key="3">
    <source>
        <dbReference type="ARBA" id="ARBA00022801"/>
    </source>
</evidence>
<evidence type="ECO:0000313" key="6">
    <source>
        <dbReference type="EMBL" id="EJD35304.1"/>
    </source>
</evidence>
<dbReference type="InterPro" id="IPR010497">
    <property type="entry name" value="Epoxide_hydro_N"/>
</dbReference>
<dbReference type="InterPro" id="IPR000639">
    <property type="entry name" value="Epox_hydrolase-like"/>
</dbReference>
<dbReference type="AlphaFoldDB" id="J0D820"/>
<proteinExistence type="inferred from homology"/>